<name>A0AA39CQN1_9EURO</name>
<dbReference type="GO" id="GO:0005777">
    <property type="term" value="C:peroxisome"/>
    <property type="evidence" value="ECO:0007669"/>
    <property type="project" value="TreeGrafter"/>
</dbReference>
<accession>A0AA39CQN1</accession>
<keyword evidence="2" id="KW-1185">Reference proteome</keyword>
<evidence type="ECO:0000313" key="2">
    <source>
        <dbReference type="Proteomes" id="UP001172673"/>
    </source>
</evidence>
<dbReference type="SUPFAM" id="SSF52096">
    <property type="entry name" value="ClpP/crotonase"/>
    <property type="match status" value="1"/>
</dbReference>
<dbReference type="PANTHER" id="PTHR11941:SF75">
    <property type="entry name" value="ENOYL-COA HYDRATASE_ISOMERASE FAMILY PROTEIN"/>
    <property type="match status" value="1"/>
</dbReference>
<sequence length="257" mass="28580">MSYQYLQLDRKGDVFIITLRKPPENRLNVACCQELIRAYHAIQKALGPDAEGAVVLTGNDAKFFTTGLDLDEREGNMFSSSDGFYPVSERSETLCLVGLTRKQLLATILDFPFPTVACITGHVMGGACLLTLAHDYRVMNSQRGFWQMPPVNAGLHHDGMGSLIRLKLAPKVARKVLLEAHRYTGKEALEDGIVDMIAAPDKMLGEAIKIAEQWKAKAKMGVYGLLRNELWGQAHSAYQAMSYVHSRQTSREPKVKL</sequence>
<dbReference type="GO" id="GO:0006635">
    <property type="term" value="P:fatty acid beta-oxidation"/>
    <property type="evidence" value="ECO:0007669"/>
    <property type="project" value="TreeGrafter"/>
</dbReference>
<dbReference type="GO" id="GO:0004165">
    <property type="term" value="F:delta(3)-delta(2)-enoyl-CoA isomerase activity"/>
    <property type="evidence" value="ECO:0007669"/>
    <property type="project" value="TreeGrafter"/>
</dbReference>
<dbReference type="InterPro" id="IPR001753">
    <property type="entry name" value="Enoyl-CoA_hydra/iso"/>
</dbReference>
<reference evidence="1" key="1">
    <citation type="submission" date="2022-10" db="EMBL/GenBank/DDBJ databases">
        <title>Culturing micro-colonial fungi from biological soil crusts in the Mojave desert and describing Neophaeococcomyces mojavensis, and introducing the new genera and species Taxawa tesnikishii.</title>
        <authorList>
            <person name="Kurbessoian T."/>
            <person name="Stajich J.E."/>
        </authorList>
    </citation>
    <scope>NUCLEOTIDE SEQUENCE</scope>
    <source>
        <strain evidence="1">TK_41</strain>
    </source>
</reference>
<proteinExistence type="predicted"/>
<protein>
    <submittedName>
        <fullName evidence="1">Uncharacterized protein</fullName>
    </submittedName>
</protein>
<dbReference type="AlphaFoldDB" id="A0AA39CQN1"/>
<comment type="caution">
    <text evidence="1">The sequence shown here is derived from an EMBL/GenBank/DDBJ whole genome shotgun (WGS) entry which is preliminary data.</text>
</comment>
<dbReference type="Pfam" id="PF00378">
    <property type="entry name" value="ECH_1"/>
    <property type="match status" value="1"/>
</dbReference>
<dbReference type="PANTHER" id="PTHR11941">
    <property type="entry name" value="ENOYL-COA HYDRATASE-RELATED"/>
    <property type="match status" value="1"/>
</dbReference>
<organism evidence="1 2">
    <name type="scientific">Cladophialophora chaetospira</name>
    <dbReference type="NCBI Taxonomy" id="386627"/>
    <lineage>
        <taxon>Eukaryota</taxon>
        <taxon>Fungi</taxon>
        <taxon>Dikarya</taxon>
        <taxon>Ascomycota</taxon>
        <taxon>Pezizomycotina</taxon>
        <taxon>Eurotiomycetes</taxon>
        <taxon>Chaetothyriomycetidae</taxon>
        <taxon>Chaetothyriales</taxon>
        <taxon>Herpotrichiellaceae</taxon>
        <taxon>Cladophialophora</taxon>
    </lineage>
</organism>
<dbReference type="Proteomes" id="UP001172673">
    <property type="component" value="Unassembled WGS sequence"/>
</dbReference>
<dbReference type="InterPro" id="IPR029045">
    <property type="entry name" value="ClpP/crotonase-like_dom_sf"/>
</dbReference>
<dbReference type="Gene3D" id="3.90.226.10">
    <property type="entry name" value="2-enoyl-CoA Hydratase, Chain A, domain 1"/>
    <property type="match status" value="1"/>
</dbReference>
<gene>
    <name evidence="1" type="ORF">H2200_000136</name>
</gene>
<dbReference type="CDD" id="cd06558">
    <property type="entry name" value="crotonase-like"/>
    <property type="match status" value="1"/>
</dbReference>
<evidence type="ECO:0000313" key="1">
    <source>
        <dbReference type="EMBL" id="KAJ9616418.1"/>
    </source>
</evidence>
<dbReference type="EMBL" id="JAPDRK010000001">
    <property type="protein sequence ID" value="KAJ9616418.1"/>
    <property type="molecule type" value="Genomic_DNA"/>
</dbReference>